<organism evidence="1 2">
    <name type="scientific">Streptomyces lucensis JCM 4490</name>
    <dbReference type="NCBI Taxonomy" id="1306176"/>
    <lineage>
        <taxon>Bacteria</taxon>
        <taxon>Bacillati</taxon>
        <taxon>Actinomycetota</taxon>
        <taxon>Actinomycetes</taxon>
        <taxon>Kitasatosporales</taxon>
        <taxon>Streptomycetaceae</taxon>
        <taxon>Streptomyces</taxon>
    </lineage>
</organism>
<comment type="caution">
    <text evidence="1">The sequence shown here is derived from an EMBL/GenBank/DDBJ whole genome shotgun (WGS) entry which is preliminary data.</text>
</comment>
<keyword evidence="2" id="KW-1185">Reference proteome</keyword>
<name>A0A918MRF5_9ACTN</name>
<gene>
    <name evidence="1" type="ORF">GCM10010503_39520</name>
</gene>
<evidence type="ECO:0000313" key="2">
    <source>
        <dbReference type="Proteomes" id="UP000620224"/>
    </source>
</evidence>
<proteinExistence type="predicted"/>
<dbReference type="AlphaFoldDB" id="A0A918MRF5"/>
<evidence type="ECO:0008006" key="3">
    <source>
        <dbReference type="Google" id="ProtNLM"/>
    </source>
</evidence>
<dbReference type="EMBL" id="BMUE01000008">
    <property type="protein sequence ID" value="GGW58541.1"/>
    <property type="molecule type" value="Genomic_DNA"/>
</dbReference>
<sequence length="78" mass="9199">MTVTLRVHRARKTRSLRYTGRMGRHRWVVEHLMSWPNGCRRLNRRYEHKAERFLACVGIVGMLICYRRCGTGALKLVG</sequence>
<accession>A0A918MRF5</accession>
<dbReference type="RefSeq" id="WP_190016624.1">
    <property type="nucleotide sequence ID" value="NZ_BMUE01000008.1"/>
</dbReference>
<evidence type="ECO:0000313" key="1">
    <source>
        <dbReference type="EMBL" id="GGW58541.1"/>
    </source>
</evidence>
<dbReference type="Proteomes" id="UP000620224">
    <property type="component" value="Unassembled WGS sequence"/>
</dbReference>
<protein>
    <recommendedName>
        <fullName evidence="3">Transposase</fullName>
    </recommendedName>
</protein>
<reference evidence="1" key="1">
    <citation type="journal article" date="2014" name="Int. J. Syst. Evol. Microbiol.">
        <title>Complete genome sequence of Corynebacterium casei LMG S-19264T (=DSM 44701T), isolated from a smear-ripened cheese.</title>
        <authorList>
            <consortium name="US DOE Joint Genome Institute (JGI-PGF)"/>
            <person name="Walter F."/>
            <person name="Albersmeier A."/>
            <person name="Kalinowski J."/>
            <person name="Ruckert C."/>
        </authorList>
    </citation>
    <scope>NUCLEOTIDE SEQUENCE</scope>
    <source>
        <strain evidence="1">JCM 4490</strain>
    </source>
</reference>
<reference evidence="1" key="2">
    <citation type="submission" date="2020-09" db="EMBL/GenBank/DDBJ databases">
        <authorList>
            <person name="Sun Q."/>
            <person name="Ohkuma M."/>
        </authorList>
    </citation>
    <scope>NUCLEOTIDE SEQUENCE</scope>
    <source>
        <strain evidence="1">JCM 4490</strain>
    </source>
</reference>